<dbReference type="Pfam" id="PF05504">
    <property type="entry name" value="Spore_GerAC"/>
    <property type="match status" value="1"/>
</dbReference>
<evidence type="ECO:0000256" key="2">
    <source>
        <dbReference type="ARBA" id="ARBA00007886"/>
    </source>
</evidence>
<evidence type="ECO:0000256" key="4">
    <source>
        <dbReference type="ARBA" id="ARBA00022729"/>
    </source>
</evidence>
<feature type="chain" id="PRO_5039674835" evidence="8">
    <location>
        <begin position="22"/>
        <end position="377"/>
    </location>
</feature>
<evidence type="ECO:0000256" key="3">
    <source>
        <dbReference type="ARBA" id="ARBA00022544"/>
    </source>
</evidence>
<keyword evidence="7" id="KW-0449">Lipoprotein</keyword>
<keyword evidence="3" id="KW-0309">Germination</keyword>
<comment type="similarity">
    <text evidence="2">Belongs to the GerABKC lipoprotein family.</text>
</comment>
<dbReference type="PROSITE" id="PS51257">
    <property type="entry name" value="PROKAR_LIPOPROTEIN"/>
    <property type="match status" value="1"/>
</dbReference>
<dbReference type="InterPro" id="IPR008844">
    <property type="entry name" value="Spore_GerAC-like"/>
</dbReference>
<dbReference type="STRING" id="297318.BK138_04745"/>
<sequence length="377" mass="41927">MKRCRGALCCAMLGLSTALLTGCWDREYLKDLNLAYSAGFDLTKDHKIKETVELIIPPKTEQSSTRNEIHSAVGLSTRGASNILRARVRGNMRVIKNSVQLIGRSLAEEGIKAPMDVNFRDPKNPSSDVRLIVTENDASEIIGMKKVGELQIGEFLSQKISSLERMSLFYPPETVNTVFRSLTDPGQDFALPYIGVQGSEIVAKGVALFHDQSYSGSLGKDQSILLVLMKGKSGGNARFTKTVNLDTTKPIRGSISYNVGSKKRKREFHVSVARNGDVHVTLSLKLQAVIEEFTGPQLLDDKAVTRVNRELSSIMTEEAEGVVRELQKANCDIFGVGRQLMAYHPKLWKRIDWNKEYRNVQFHTQVQVSIIDTGVIQ</sequence>
<evidence type="ECO:0000256" key="8">
    <source>
        <dbReference type="SAM" id="SignalP"/>
    </source>
</evidence>
<evidence type="ECO:0000313" key="12">
    <source>
        <dbReference type="Proteomes" id="UP000187172"/>
    </source>
</evidence>
<evidence type="ECO:0000256" key="5">
    <source>
        <dbReference type="ARBA" id="ARBA00023136"/>
    </source>
</evidence>
<accession>A0A1R1F1C6</accession>
<protein>
    <submittedName>
        <fullName evidence="11">Uncharacterized protein</fullName>
    </submittedName>
</protein>
<proteinExistence type="inferred from homology"/>
<gene>
    <name evidence="11" type="ORF">BK138_04745</name>
</gene>
<comment type="caution">
    <text evidence="11">The sequence shown here is derived from an EMBL/GenBank/DDBJ whole genome shotgun (WGS) entry which is preliminary data.</text>
</comment>
<keyword evidence="5" id="KW-0472">Membrane</keyword>
<keyword evidence="6" id="KW-0564">Palmitate</keyword>
<feature type="domain" description="Spore germination GerAC-like C-terminal" evidence="9">
    <location>
        <begin position="204"/>
        <end position="374"/>
    </location>
</feature>
<dbReference type="GO" id="GO:0009847">
    <property type="term" value="P:spore germination"/>
    <property type="evidence" value="ECO:0007669"/>
    <property type="project" value="InterPro"/>
</dbReference>
<dbReference type="Gene3D" id="3.30.300.210">
    <property type="entry name" value="Nutrient germinant receptor protein C, domain 3"/>
    <property type="match status" value="1"/>
</dbReference>
<evidence type="ECO:0000256" key="1">
    <source>
        <dbReference type="ARBA" id="ARBA00004635"/>
    </source>
</evidence>
<dbReference type="Proteomes" id="UP000187172">
    <property type="component" value="Unassembled WGS sequence"/>
</dbReference>
<dbReference type="Pfam" id="PF25198">
    <property type="entry name" value="Spore_GerAC_N"/>
    <property type="match status" value="1"/>
</dbReference>
<evidence type="ECO:0000259" key="10">
    <source>
        <dbReference type="Pfam" id="PF25198"/>
    </source>
</evidence>
<comment type="subcellular location">
    <subcellularLocation>
        <location evidence="1">Membrane</location>
        <topology evidence="1">Lipid-anchor</topology>
    </subcellularLocation>
</comment>
<name>A0A1R1F1C6_9BACL</name>
<keyword evidence="4 8" id="KW-0732">Signal</keyword>
<evidence type="ECO:0000256" key="7">
    <source>
        <dbReference type="ARBA" id="ARBA00023288"/>
    </source>
</evidence>
<dbReference type="PANTHER" id="PTHR35789:SF1">
    <property type="entry name" value="SPORE GERMINATION PROTEIN B3"/>
    <property type="match status" value="1"/>
</dbReference>
<feature type="domain" description="Spore germination protein N-terminal" evidence="10">
    <location>
        <begin position="25"/>
        <end position="195"/>
    </location>
</feature>
<dbReference type="EMBL" id="MRTP01000001">
    <property type="protein sequence ID" value="OMF57893.1"/>
    <property type="molecule type" value="Genomic_DNA"/>
</dbReference>
<dbReference type="NCBIfam" id="TIGR02887">
    <property type="entry name" value="spore_ger_x_C"/>
    <property type="match status" value="1"/>
</dbReference>
<dbReference type="PANTHER" id="PTHR35789">
    <property type="entry name" value="SPORE GERMINATION PROTEIN B3"/>
    <property type="match status" value="1"/>
</dbReference>
<evidence type="ECO:0000313" key="11">
    <source>
        <dbReference type="EMBL" id="OMF57893.1"/>
    </source>
</evidence>
<feature type="signal peptide" evidence="8">
    <location>
        <begin position="1"/>
        <end position="21"/>
    </location>
</feature>
<dbReference type="InterPro" id="IPR046953">
    <property type="entry name" value="Spore_GerAC-like_C"/>
</dbReference>
<dbReference type="GO" id="GO:0016020">
    <property type="term" value="C:membrane"/>
    <property type="evidence" value="ECO:0007669"/>
    <property type="project" value="UniProtKB-SubCell"/>
</dbReference>
<keyword evidence="12" id="KW-1185">Reference proteome</keyword>
<dbReference type="AlphaFoldDB" id="A0A1R1F1C6"/>
<dbReference type="InterPro" id="IPR057336">
    <property type="entry name" value="GerAC_N"/>
</dbReference>
<dbReference type="InterPro" id="IPR038501">
    <property type="entry name" value="Spore_GerAC_C_sf"/>
</dbReference>
<evidence type="ECO:0000259" key="9">
    <source>
        <dbReference type="Pfam" id="PF05504"/>
    </source>
</evidence>
<evidence type="ECO:0000256" key="6">
    <source>
        <dbReference type="ARBA" id="ARBA00023139"/>
    </source>
</evidence>
<reference evidence="11 12" key="1">
    <citation type="submission" date="2016-11" db="EMBL/GenBank/DDBJ databases">
        <title>Paenibacillus species isolates.</title>
        <authorList>
            <person name="Beno S.M."/>
        </authorList>
    </citation>
    <scope>NUCLEOTIDE SEQUENCE [LARGE SCALE GENOMIC DNA]</scope>
    <source>
        <strain evidence="11 12">FSL R5-0378</strain>
    </source>
</reference>
<organism evidence="11 12">
    <name type="scientific">Paenibacillus rhizosphaerae</name>
    <dbReference type="NCBI Taxonomy" id="297318"/>
    <lineage>
        <taxon>Bacteria</taxon>
        <taxon>Bacillati</taxon>
        <taxon>Bacillota</taxon>
        <taxon>Bacilli</taxon>
        <taxon>Bacillales</taxon>
        <taxon>Paenibacillaceae</taxon>
        <taxon>Paenibacillus</taxon>
    </lineage>
</organism>
<dbReference type="RefSeq" id="WP_076166596.1">
    <property type="nucleotide sequence ID" value="NZ_MRTP01000001.1"/>
</dbReference>